<name>A0ABR6S6U3_ANAVA</name>
<comment type="subcellular location">
    <subcellularLocation>
        <location evidence="1">Membrane</location>
    </subcellularLocation>
</comment>
<evidence type="ECO:0000256" key="4">
    <source>
        <dbReference type="ARBA" id="ARBA00022723"/>
    </source>
</evidence>
<keyword evidence="9" id="KW-0411">Iron-sulfur</keyword>
<dbReference type="InterPro" id="IPR013626">
    <property type="entry name" value="PaO"/>
</dbReference>
<dbReference type="PANTHER" id="PTHR21266:SF32">
    <property type="entry name" value="CHOLESTEROL 7-DESATURASE NVD"/>
    <property type="match status" value="1"/>
</dbReference>
<dbReference type="Proteomes" id="UP000570851">
    <property type="component" value="Unassembled WGS sequence"/>
</dbReference>
<keyword evidence="2 11" id="KW-0812">Transmembrane</keyword>
<dbReference type="Gene3D" id="3.90.380.10">
    <property type="entry name" value="Naphthalene 1,2-dioxygenase Alpha Subunit, Chain A, domain 1"/>
    <property type="match status" value="1"/>
</dbReference>
<reference evidence="13 14" key="1">
    <citation type="submission" date="2019-11" db="EMBL/GenBank/DDBJ databases">
        <title>Comparison of genomes from free-living endosymbiotic cyanobacteria isolated from Azolla.</title>
        <authorList>
            <person name="Thiel T."/>
            <person name="Pratte B."/>
        </authorList>
    </citation>
    <scope>NUCLEOTIDE SEQUENCE [LARGE SCALE GENOMIC DNA]</scope>
    <source>
        <strain evidence="13 14">N2B</strain>
    </source>
</reference>
<evidence type="ECO:0000256" key="11">
    <source>
        <dbReference type="SAM" id="Phobius"/>
    </source>
</evidence>
<sequence>MQPEFNFFQHWYPVSPIEDLDPKRPTPVTLLGIRLVIWKPKSSDSFRIFIDQCPHRLAPLSEGRIDDKTGNLMCSYHGWQFDTEGVCTRIPQAENPEIVTKNQKDFCVNSLPVRQENDLLWVWPDVNSQELAHQTPLPLSPQVDASKGFVWTSFVRDLEYDWQTLVENVADPSHVPFAHHGVQGNREQGRARPISIMQSTPGLIEAVADGLVTAKITFEPPCRLEYAISVGNDGKQLGLVTYCLPVSPGKSRIVAQFPRNFAKTLHRLTPRWWDHIKTRNLVLDGDMILLNQQEHLIQQRQLSASWKTAYKMPTSADRLVIEFRKWFDKYCDGGLPWKEVGIPIPEAAAINDNRDVLLDRYKQHTRHCSSCRNTLKNIERLQLILLGYFALVISGVAVLPDSLRVRLGLPLIITAILGLGLYSWLKFWLVPKFYFVDYVHAEK</sequence>
<evidence type="ECO:0000256" key="8">
    <source>
        <dbReference type="ARBA" id="ARBA00023004"/>
    </source>
</evidence>
<dbReference type="GeneID" id="58723971"/>
<feature type="domain" description="Rieske" evidence="12">
    <location>
        <begin position="11"/>
        <end position="122"/>
    </location>
</feature>
<organism evidence="13 14">
    <name type="scientific">Trichormus variabilis N2B</name>
    <dbReference type="NCBI Taxonomy" id="2681315"/>
    <lineage>
        <taxon>Bacteria</taxon>
        <taxon>Bacillati</taxon>
        <taxon>Cyanobacteriota</taxon>
        <taxon>Cyanophyceae</taxon>
        <taxon>Nostocales</taxon>
        <taxon>Nostocaceae</taxon>
        <taxon>Trichormus</taxon>
    </lineage>
</organism>
<gene>
    <name evidence="13" type="ORF">GNE12_09355</name>
</gene>
<evidence type="ECO:0000313" key="14">
    <source>
        <dbReference type="Proteomes" id="UP000570851"/>
    </source>
</evidence>
<feature type="transmembrane region" description="Helical" evidence="11">
    <location>
        <begin position="407"/>
        <end position="425"/>
    </location>
</feature>
<dbReference type="SUPFAM" id="SSF55961">
    <property type="entry name" value="Bet v1-like"/>
    <property type="match status" value="1"/>
</dbReference>
<keyword evidence="5" id="KW-0809">Transit peptide</keyword>
<dbReference type="EMBL" id="JACKZP010000027">
    <property type="protein sequence ID" value="MBC1302122.1"/>
    <property type="molecule type" value="Genomic_DNA"/>
</dbReference>
<evidence type="ECO:0000256" key="2">
    <source>
        <dbReference type="ARBA" id="ARBA00022692"/>
    </source>
</evidence>
<evidence type="ECO:0000313" key="13">
    <source>
        <dbReference type="EMBL" id="MBC1302122.1"/>
    </source>
</evidence>
<comment type="caution">
    <text evidence="13">The sequence shown here is derived from an EMBL/GenBank/DDBJ whole genome shotgun (WGS) entry which is preliminary data.</text>
</comment>
<dbReference type="PROSITE" id="PS51296">
    <property type="entry name" value="RIESKE"/>
    <property type="match status" value="1"/>
</dbReference>
<keyword evidence="8" id="KW-0408">Iron</keyword>
<proteinExistence type="predicted"/>
<dbReference type="SUPFAM" id="SSF50022">
    <property type="entry name" value="ISP domain"/>
    <property type="match status" value="1"/>
</dbReference>
<dbReference type="RefSeq" id="WP_011318139.1">
    <property type="nucleotide sequence ID" value="NZ_JACKZP010000027.1"/>
</dbReference>
<evidence type="ECO:0000256" key="10">
    <source>
        <dbReference type="ARBA" id="ARBA00023136"/>
    </source>
</evidence>
<feature type="transmembrane region" description="Helical" evidence="11">
    <location>
        <begin position="381"/>
        <end position="400"/>
    </location>
</feature>
<dbReference type="InterPro" id="IPR050584">
    <property type="entry name" value="Cholesterol_7-desaturase"/>
</dbReference>
<dbReference type="Pfam" id="PF00355">
    <property type="entry name" value="Rieske"/>
    <property type="match status" value="1"/>
</dbReference>
<evidence type="ECO:0000256" key="3">
    <source>
        <dbReference type="ARBA" id="ARBA00022714"/>
    </source>
</evidence>
<evidence type="ECO:0000256" key="9">
    <source>
        <dbReference type="ARBA" id="ARBA00023014"/>
    </source>
</evidence>
<dbReference type="InterPro" id="IPR036922">
    <property type="entry name" value="Rieske_2Fe-2S_sf"/>
</dbReference>
<keyword evidence="7" id="KW-0560">Oxidoreductase</keyword>
<evidence type="ECO:0000256" key="5">
    <source>
        <dbReference type="ARBA" id="ARBA00022946"/>
    </source>
</evidence>
<keyword evidence="10 11" id="KW-0472">Membrane</keyword>
<evidence type="ECO:0000259" key="12">
    <source>
        <dbReference type="PROSITE" id="PS51296"/>
    </source>
</evidence>
<evidence type="ECO:0000256" key="7">
    <source>
        <dbReference type="ARBA" id="ARBA00023002"/>
    </source>
</evidence>
<keyword evidence="6 11" id="KW-1133">Transmembrane helix</keyword>
<dbReference type="Gene3D" id="2.102.10.10">
    <property type="entry name" value="Rieske [2Fe-2S] iron-sulphur domain"/>
    <property type="match status" value="1"/>
</dbReference>
<evidence type="ECO:0000256" key="1">
    <source>
        <dbReference type="ARBA" id="ARBA00004370"/>
    </source>
</evidence>
<dbReference type="PANTHER" id="PTHR21266">
    <property type="entry name" value="IRON-SULFUR DOMAIN CONTAINING PROTEIN"/>
    <property type="match status" value="1"/>
</dbReference>
<keyword evidence="4" id="KW-0479">Metal-binding</keyword>
<protein>
    <submittedName>
        <fullName evidence="13">Rieske 2Fe-2S domain-containing protein</fullName>
    </submittedName>
</protein>
<evidence type="ECO:0000256" key="6">
    <source>
        <dbReference type="ARBA" id="ARBA00022989"/>
    </source>
</evidence>
<dbReference type="InterPro" id="IPR017941">
    <property type="entry name" value="Rieske_2Fe-2S"/>
</dbReference>
<accession>A0ABR6S6U3</accession>
<dbReference type="Pfam" id="PF08417">
    <property type="entry name" value="PaO"/>
    <property type="match status" value="1"/>
</dbReference>
<keyword evidence="3" id="KW-0001">2Fe-2S</keyword>
<keyword evidence="14" id="KW-1185">Reference proteome</keyword>